<dbReference type="SUPFAM" id="SSF63825">
    <property type="entry name" value="YWTD domain"/>
    <property type="match status" value="1"/>
</dbReference>
<name>A0A819LNP8_9BILA</name>
<evidence type="ECO:0000256" key="3">
    <source>
        <dbReference type="ARBA" id="ARBA00022737"/>
    </source>
</evidence>
<proteinExistence type="predicted"/>
<comment type="subcellular location">
    <subcellularLocation>
        <location evidence="1">Membrane</location>
    </subcellularLocation>
</comment>
<feature type="transmembrane region" description="Helical" evidence="6">
    <location>
        <begin position="1592"/>
        <end position="1610"/>
    </location>
</feature>
<evidence type="ECO:0000256" key="6">
    <source>
        <dbReference type="SAM" id="Phobius"/>
    </source>
</evidence>
<evidence type="ECO:0000259" key="7">
    <source>
        <dbReference type="Pfam" id="PF02010"/>
    </source>
</evidence>
<organism evidence="8 9">
    <name type="scientific">Rotaria sordida</name>
    <dbReference type="NCBI Taxonomy" id="392033"/>
    <lineage>
        <taxon>Eukaryota</taxon>
        <taxon>Metazoa</taxon>
        <taxon>Spiralia</taxon>
        <taxon>Gnathifera</taxon>
        <taxon>Rotifera</taxon>
        <taxon>Eurotatoria</taxon>
        <taxon>Bdelloidea</taxon>
        <taxon>Philodinida</taxon>
        <taxon>Philodinidae</taxon>
        <taxon>Rotaria</taxon>
    </lineage>
</organism>
<dbReference type="PANTHER" id="PTHR46730">
    <property type="entry name" value="POLYCYSTIN-1"/>
    <property type="match status" value="1"/>
</dbReference>
<reference evidence="8" key="1">
    <citation type="submission" date="2021-02" db="EMBL/GenBank/DDBJ databases">
        <authorList>
            <person name="Nowell W R."/>
        </authorList>
    </citation>
    <scope>NUCLEOTIDE SEQUENCE</scope>
</reference>
<evidence type="ECO:0000256" key="4">
    <source>
        <dbReference type="ARBA" id="ARBA00022989"/>
    </source>
</evidence>
<dbReference type="Gene3D" id="2.120.10.30">
    <property type="entry name" value="TolB, C-terminal domain"/>
    <property type="match status" value="1"/>
</dbReference>
<dbReference type="GO" id="GO:0005886">
    <property type="term" value="C:plasma membrane"/>
    <property type="evidence" value="ECO:0007669"/>
    <property type="project" value="TreeGrafter"/>
</dbReference>
<evidence type="ECO:0000313" key="8">
    <source>
        <dbReference type="EMBL" id="CAF3963906.1"/>
    </source>
</evidence>
<dbReference type="GO" id="GO:0005261">
    <property type="term" value="F:monoatomic cation channel activity"/>
    <property type="evidence" value="ECO:0007669"/>
    <property type="project" value="TreeGrafter"/>
</dbReference>
<dbReference type="Gene3D" id="2.40.10.500">
    <property type="match status" value="1"/>
</dbReference>
<keyword evidence="2 6" id="KW-0812">Transmembrane</keyword>
<evidence type="ECO:0000256" key="1">
    <source>
        <dbReference type="ARBA" id="ARBA00004370"/>
    </source>
</evidence>
<feature type="domain" description="PKD/REJ-like" evidence="7">
    <location>
        <begin position="556"/>
        <end position="1040"/>
    </location>
</feature>
<comment type="caution">
    <text evidence="8">The sequence shown here is derived from an EMBL/GenBank/DDBJ whole genome shotgun (WGS) entry which is preliminary data.</text>
</comment>
<sequence length="1780" mass="195148">QLILSPSASWAQNAITVAGSSTGASGSTSSLLNSNYGIQIVDNNILYIADQNNHRIVVIQPNSTTAIATIGSGYGTGPTQMIQPTDVFVTNNAIYVLDSLNYRIQKFWNNGTNSTTVVGVTGTAGGASSTTQIGLSYQMFVDSSSNIYVLDYANHKVLLFPSNSSTGTSGVIIAGTGIAGSAPNMLYYPRGMFVDSASALYIADTSNHRIQYWANGACYGMTVAGTGTLGTSLSQLYYPVAIIVDVNNYMYITDQFNNRILRWAVGACVGQCIAACSGTAPGQGSNQFYYAVRVVFDSDGSLYPIKYGDHTATPTTIQTTVAPTTATAPTTTAGQTTITPTTTVIPTATAAQTTVAPTTTVISTTTAGQTTVAPTTTVISTTTAGQTTITPTTTVIPTTTAAQTTVALTTSVIPTTTAAQTTVTPTTIVIQTTIVPTSTVALITSYIETTYISSTSATQTTEISSISSIETTYVPTTSIIQTAVTENTTQVRDDESTSKEQYLTSIISTASTITSNARIINQTCYSTMITLIPSQSSLASPLEYRRSQDFFISSMIQLNCTGSLSTIIKWTIKNCTSTCSYEIEPNTKIKTTYSDIYFPSRTLDYGTYELILTVTMVKSPHPKSSSSAYVRITASGITANLVQLGTSMITRGSQQDLLFDPGTYSVDPDEDSFDASGWKYSYYCRIYGLYNFPNIQGVLLTIDNSKNDPFNPSCLSNRSDNGTGLIFGNLTLSPNSSLTVLSGSLQPDQIYQFMVLMENKKNSSIQATGYVLVTVVNTAPKLIAIGCVVSVLCVPNLEFQLLNPTTQVALFSVCIGDCTNLQNIKWNIYQGPQNLSANSTQWTLFNQTILYENIWFFGINTTNFTAINNLFLDNPQINLWRFEVVYTFLSETSTSALNFIINQSPYNGSCSINPMNGTTTTLFTVLCPDWFDEDGIKDYSLYAWTTDISKRVMIAFSPVSNFQVRLPPGNNSTSLLNVVIYVRDVLNCITEVNMSSLSVIADSVGINDLINDLQSSSDTITNNPIIQLLSSGNQNVVGQILTSLSQQFDQMNNENLAKAISSGVPTASILISPLGSQSLQQSLVPLNESDLTEFIKKLNTQANIRDYLMTFTTNLPITTISSIKLQSSSLVQLTQSTNQLTRTALTIASNRCYQLSLALYSIAGQFPYEDIQIAANQLTQCATNVLTGVNGPLQGRTMVLDLDLSRANPSSTYYDTDLDSELSNINLFGSGDDASVEANRNSYYQKQLANEIINQANEMISLITSSLNIYLNIGQNQIINTSQTFMSLETISTESLSNKIVKQIGNAQFHIPSGFTLNTTNNSSISLRSKMDTLAPFGNFSNTNLSNTVALSILDRNGNEVSLKTNHSNPIRIIIPRDPNLLIPEMYLQNVTSINSTNQNLLFNLHYINITSSLSISLHFEIQSVNIILGYLFIYKFDQTPQLNSSINSIDGWTLFCPSNLTNENIYKYFIDNQQTSGHQSFIFGIRELNSTEIYNHCSNYSSTNTLPITDQPFNFTSNYQLRIYTSGCYYLDQYNNWQSDGLIVGSLTNHYETECLSTHLTTFASGFIVLPSPINWNYVFVNADFLRNKNVYLTIIFTSIIYIILMIYSRFKDNKDIEKLDVTLLADNHKSDQYFYQILEFVGQRINAGTKSKVYFILSGDYDKTRIRTFSDSHRKILQRSGTDAYIMAVLNKQTITALSHYLPINCCQHVRFDTVFPNCHDCFQPRISTKTTTQTVMPLSTINNETVAIADGDTNLSRICFKEKEECRPSDSQLNTSE</sequence>
<keyword evidence="3" id="KW-0677">Repeat</keyword>
<evidence type="ECO:0000256" key="5">
    <source>
        <dbReference type="ARBA" id="ARBA00023136"/>
    </source>
</evidence>
<dbReference type="Pfam" id="PF02010">
    <property type="entry name" value="REJ"/>
    <property type="match status" value="1"/>
</dbReference>
<evidence type="ECO:0000313" key="9">
    <source>
        <dbReference type="Proteomes" id="UP000663836"/>
    </source>
</evidence>
<keyword evidence="5 6" id="KW-0472">Membrane</keyword>
<dbReference type="InterPro" id="IPR002859">
    <property type="entry name" value="PKD/REJ-like"/>
</dbReference>
<dbReference type="GO" id="GO:0006816">
    <property type="term" value="P:calcium ion transport"/>
    <property type="evidence" value="ECO:0007669"/>
    <property type="project" value="TreeGrafter"/>
</dbReference>
<dbReference type="CDD" id="cd05819">
    <property type="entry name" value="NHL"/>
    <property type="match status" value="1"/>
</dbReference>
<accession>A0A819LNP8</accession>
<evidence type="ECO:0000256" key="2">
    <source>
        <dbReference type="ARBA" id="ARBA00022692"/>
    </source>
</evidence>
<feature type="non-terminal residue" evidence="8">
    <location>
        <position position="1"/>
    </location>
</feature>
<dbReference type="InterPro" id="IPR011042">
    <property type="entry name" value="6-blade_b-propeller_TolB-like"/>
</dbReference>
<dbReference type="PANTHER" id="PTHR46730:SF1">
    <property type="entry name" value="PLAT DOMAIN-CONTAINING PROTEIN"/>
    <property type="match status" value="1"/>
</dbReference>
<dbReference type="EMBL" id="CAJOBD010003742">
    <property type="protein sequence ID" value="CAF3963906.1"/>
    <property type="molecule type" value="Genomic_DNA"/>
</dbReference>
<gene>
    <name evidence="8" type="ORF">JBS370_LOCUS24246</name>
</gene>
<protein>
    <recommendedName>
        <fullName evidence="7">PKD/REJ-like domain-containing protein</fullName>
    </recommendedName>
</protein>
<dbReference type="Proteomes" id="UP000663836">
    <property type="component" value="Unassembled WGS sequence"/>
</dbReference>
<keyword evidence="4 6" id="KW-1133">Transmembrane helix</keyword>